<dbReference type="InterPro" id="IPR026893">
    <property type="entry name" value="Tyr/Ser_Pase_IphP-type"/>
</dbReference>
<dbReference type="SUPFAM" id="SSF52799">
    <property type="entry name" value="(Phosphotyrosine protein) phosphatases II"/>
    <property type="match status" value="1"/>
</dbReference>
<dbReference type="PANTHER" id="PTHR31126:SF1">
    <property type="entry name" value="TYROSINE SPECIFIC PROTEIN PHOSPHATASES DOMAIN-CONTAINING PROTEIN"/>
    <property type="match status" value="1"/>
</dbReference>
<dbReference type="InterPro" id="IPR000387">
    <property type="entry name" value="Tyr_Pase_dom"/>
</dbReference>
<dbReference type="GO" id="GO:0004721">
    <property type="term" value="F:phosphoprotein phosphatase activity"/>
    <property type="evidence" value="ECO:0007669"/>
    <property type="project" value="InterPro"/>
</dbReference>
<dbReference type="STRING" id="1324314.BVG16_26280"/>
<feature type="domain" description="Tyrosine specific protein phosphatases" evidence="2">
    <location>
        <begin position="118"/>
        <end position="201"/>
    </location>
</feature>
<dbReference type="PANTHER" id="PTHR31126">
    <property type="entry name" value="TYROSINE-PROTEIN PHOSPHATASE"/>
    <property type="match status" value="1"/>
</dbReference>
<evidence type="ECO:0000259" key="2">
    <source>
        <dbReference type="PROSITE" id="PS50056"/>
    </source>
</evidence>
<dbReference type="AlphaFoldDB" id="A0A1T2X233"/>
<comment type="caution">
    <text evidence="3">The sequence shown here is derived from an EMBL/GenBank/DDBJ whole genome shotgun (WGS) entry which is preliminary data.</text>
</comment>
<dbReference type="OrthoDB" id="1188001at2"/>
<proteinExistence type="inferred from homology"/>
<accession>A0A1T2X233</accession>
<protein>
    <recommendedName>
        <fullName evidence="2">Tyrosine specific protein phosphatases domain-containing protein</fullName>
    </recommendedName>
</protein>
<evidence type="ECO:0000256" key="1">
    <source>
        <dbReference type="ARBA" id="ARBA00009580"/>
    </source>
</evidence>
<keyword evidence="4" id="KW-1185">Reference proteome</keyword>
<gene>
    <name evidence="3" type="ORF">BVG16_26280</name>
</gene>
<evidence type="ECO:0000313" key="4">
    <source>
        <dbReference type="Proteomes" id="UP000190188"/>
    </source>
</evidence>
<dbReference type="RefSeq" id="WP_078502180.1">
    <property type="nucleotide sequence ID" value="NZ_MSZX01000013.1"/>
</dbReference>
<reference evidence="3 4" key="1">
    <citation type="submission" date="2017-01" db="EMBL/GenBank/DDBJ databases">
        <title>Genome analysis of Paenibacillus selenitrireducens ES3-24.</title>
        <authorList>
            <person name="Xu D."/>
            <person name="Yao R."/>
            <person name="Zheng S."/>
        </authorList>
    </citation>
    <scope>NUCLEOTIDE SEQUENCE [LARGE SCALE GENOMIC DNA]</scope>
    <source>
        <strain evidence="3 4">ES3-24</strain>
    </source>
</reference>
<dbReference type="EMBL" id="MSZX01000013">
    <property type="protein sequence ID" value="OPA73951.1"/>
    <property type="molecule type" value="Genomic_DNA"/>
</dbReference>
<sequence length="247" mass="27411">MNTTIPTWNRDITLEGACNVRDLGGYPTASGQETAWRKVLRADSLHKLTAADRQELIDLGVSQMIDLRYEEEVAQAPNVFAAGTDVAYTNISLISGNMGISTEQLPQNLAEMYMGMLDDSQQAIRSVMQIIARSKDGIVLYHCTAGKDRTGVISALLLSLAGVSHEVIAQDYALTTERLQAIMPALRAHRPAQLTEEQYDMFLGSEPEGMLQMLEYMESTYHGADGYLRYIGISPDEIDALKRRMME</sequence>
<dbReference type="Proteomes" id="UP000190188">
    <property type="component" value="Unassembled WGS sequence"/>
</dbReference>
<dbReference type="InterPro" id="IPR029021">
    <property type="entry name" value="Prot-tyrosine_phosphatase-like"/>
</dbReference>
<dbReference type="Gene3D" id="3.90.190.10">
    <property type="entry name" value="Protein tyrosine phosphatase superfamily"/>
    <property type="match status" value="1"/>
</dbReference>
<organism evidence="3 4">
    <name type="scientific">Paenibacillus selenitireducens</name>
    <dbReference type="NCBI Taxonomy" id="1324314"/>
    <lineage>
        <taxon>Bacteria</taxon>
        <taxon>Bacillati</taxon>
        <taxon>Bacillota</taxon>
        <taxon>Bacilli</taxon>
        <taxon>Bacillales</taxon>
        <taxon>Paenibacillaceae</taxon>
        <taxon>Paenibacillus</taxon>
    </lineage>
</organism>
<name>A0A1T2X233_9BACL</name>
<dbReference type="Pfam" id="PF13350">
    <property type="entry name" value="Y_phosphatase3"/>
    <property type="match status" value="1"/>
</dbReference>
<evidence type="ECO:0000313" key="3">
    <source>
        <dbReference type="EMBL" id="OPA73951.1"/>
    </source>
</evidence>
<comment type="similarity">
    <text evidence="1">Belongs to the protein-tyrosine phosphatase family.</text>
</comment>
<dbReference type="PROSITE" id="PS50056">
    <property type="entry name" value="TYR_PHOSPHATASE_2"/>
    <property type="match status" value="1"/>
</dbReference>